<sequence>MPNTVGPTSAVFAIAIDPRQLSAREISGIRVAFAVSALVAIAIGAILLVWTEATLTVIAVLFGLYFVISGVVRIARGVASTGSAAGGRVLNIVLGVLVLILGILALRNPEGSLAVLGLVVGIVWIVEGVAALVEYTTDSSRWPGILLGVVGVLAGLIVLFAPVQTIGVLVTIGGIMLIISGLVQLVRAFTFGRGVSTG</sequence>
<dbReference type="OrthoDB" id="3238356at2"/>
<organism evidence="2 3">
    <name type="scientific">Cryobacterium zongtaii</name>
    <dbReference type="NCBI Taxonomy" id="1259217"/>
    <lineage>
        <taxon>Bacteria</taxon>
        <taxon>Bacillati</taxon>
        <taxon>Actinomycetota</taxon>
        <taxon>Actinomycetes</taxon>
        <taxon>Micrococcales</taxon>
        <taxon>Microbacteriaceae</taxon>
        <taxon>Cryobacterium</taxon>
    </lineage>
</organism>
<dbReference type="RefSeq" id="WP_103431822.1">
    <property type="nucleotide sequence ID" value="NZ_PPXF01000058.1"/>
</dbReference>
<evidence type="ECO:0000313" key="2">
    <source>
        <dbReference type="EMBL" id="POH61657.1"/>
    </source>
</evidence>
<dbReference type="InterPro" id="IPR052712">
    <property type="entry name" value="Acid_resist_chaperone_HdeD"/>
</dbReference>
<evidence type="ECO:0000256" key="1">
    <source>
        <dbReference type="SAM" id="Phobius"/>
    </source>
</evidence>
<keyword evidence="1" id="KW-0812">Transmembrane</keyword>
<feature type="transmembrane region" description="Helical" evidence="1">
    <location>
        <begin position="145"/>
        <end position="163"/>
    </location>
</feature>
<feature type="transmembrane region" description="Helical" evidence="1">
    <location>
        <begin position="87"/>
        <end position="106"/>
    </location>
</feature>
<keyword evidence="1" id="KW-1133">Transmembrane helix</keyword>
<evidence type="ECO:0008006" key="4">
    <source>
        <dbReference type="Google" id="ProtNLM"/>
    </source>
</evidence>
<dbReference type="PANTHER" id="PTHR34989">
    <property type="entry name" value="PROTEIN HDED"/>
    <property type="match status" value="1"/>
</dbReference>
<keyword evidence="1" id="KW-0472">Membrane</keyword>
<evidence type="ECO:0000313" key="3">
    <source>
        <dbReference type="Proteomes" id="UP000237104"/>
    </source>
</evidence>
<dbReference type="Pfam" id="PF03729">
    <property type="entry name" value="DUF308"/>
    <property type="match status" value="1"/>
</dbReference>
<proteinExistence type="predicted"/>
<dbReference type="EMBL" id="PPXF01000058">
    <property type="protein sequence ID" value="POH61657.1"/>
    <property type="molecule type" value="Genomic_DNA"/>
</dbReference>
<dbReference type="GO" id="GO:0005886">
    <property type="term" value="C:plasma membrane"/>
    <property type="evidence" value="ECO:0007669"/>
    <property type="project" value="TreeGrafter"/>
</dbReference>
<accession>A0A2S3Z7Y5</accession>
<dbReference type="PANTHER" id="PTHR34989:SF1">
    <property type="entry name" value="PROTEIN HDED"/>
    <property type="match status" value="1"/>
</dbReference>
<reference evidence="2 3" key="1">
    <citation type="submission" date="2018-01" db="EMBL/GenBank/DDBJ databases">
        <title>Cryobacterium sp. nov., from glaciers in China.</title>
        <authorList>
            <person name="Liu Q."/>
            <person name="Xin Y.-H."/>
        </authorList>
    </citation>
    <scope>NUCLEOTIDE SEQUENCE [LARGE SCALE GENOMIC DNA]</scope>
    <source>
        <strain evidence="2 3">TMB1-8</strain>
    </source>
</reference>
<feature type="transmembrane region" description="Helical" evidence="1">
    <location>
        <begin position="29"/>
        <end position="50"/>
    </location>
</feature>
<feature type="transmembrane region" description="Helical" evidence="1">
    <location>
        <begin position="56"/>
        <end position="75"/>
    </location>
</feature>
<feature type="transmembrane region" description="Helical" evidence="1">
    <location>
        <begin position="112"/>
        <end position="133"/>
    </location>
</feature>
<feature type="transmembrane region" description="Helical" evidence="1">
    <location>
        <begin position="169"/>
        <end position="189"/>
    </location>
</feature>
<gene>
    <name evidence="2" type="ORF">C3B59_13635</name>
</gene>
<dbReference type="AlphaFoldDB" id="A0A2S3Z7Y5"/>
<dbReference type="InterPro" id="IPR005325">
    <property type="entry name" value="DUF308_memb"/>
</dbReference>
<protein>
    <recommendedName>
        <fullName evidence="4">HdeD family acid-resistance protein</fullName>
    </recommendedName>
</protein>
<name>A0A2S3Z7Y5_9MICO</name>
<dbReference type="Proteomes" id="UP000237104">
    <property type="component" value="Unassembled WGS sequence"/>
</dbReference>
<comment type="caution">
    <text evidence="2">The sequence shown here is derived from an EMBL/GenBank/DDBJ whole genome shotgun (WGS) entry which is preliminary data.</text>
</comment>